<protein>
    <recommendedName>
        <fullName evidence="4">Alpha glucuronidase N-terminal domain-containing protein</fullName>
    </recommendedName>
</protein>
<dbReference type="Gene3D" id="3.30.379.10">
    <property type="entry name" value="Chitobiase/beta-hexosaminidase domain 2-like"/>
    <property type="match status" value="1"/>
</dbReference>
<accession>A0A512RPG3</accession>
<dbReference type="GO" id="GO:0016787">
    <property type="term" value="F:hydrolase activity"/>
    <property type="evidence" value="ECO:0007669"/>
    <property type="project" value="UniProtKB-KW"/>
</dbReference>
<dbReference type="Gene3D" id="3.20.20.520">
    <property type="entry name" value="Glycosyl hydrolase family 115"/>
    <property type="match status" value="1"/>
</dbReference>
<evidence type="ECO:0000256" key="1">
    <source>
        <dbReference type="ARBA" id="ARBA00022801"/>
    </source>
</evidence>
<dbReference type="Proteomes" id="UP000321436">
    <property type="component" value="Unassembled WGS sequence"/>
</dbReference>
<gene>
    <name evidence="2" type="ORF">CCY01nite_38370</name>
</gene>
<evidence type="ECO:0000313" key="3">
    <source>
        <dbReference type="Proteomes" id="UP000321436"/>
    </source>
</evidence>
<dbReference type="RefSeq" id="WP_146865299.1">
    <property type="nucleotide sequence ID" value="NZ_BKAU01000005.1"/>
</dbReference>
<keyword evidence="1" id="KW-0378">Hydrolase</keyword>
<dbReference type="AlphaFoldDB" id="A0A512RPG3"/>
<comment type="caution">
    <text evidence="2">The sequence shown here is derived from an EMBL/GenBank/DDBJ whole genome shotgun (WGS) entry which is preliminary data.</text>
</comment>
<dbReference type="InterPro" id="IPR042301">
    <property type="entry name" value="GH115_sf"/>
</dbReference>
<dbReference type="EMBL" id="BKAU01000005">
    <property type="protein sequence ID" value="GEP97577.1"/>
    <property type="molecule type" value="Genomic_DNA"/>
</dbReference>
<evidence type="ECO:0000313" key="2">
    <source>
        <dbReference type="EMBL" id="GEP97577.1"/>
    </source>
</evidence>
<keyword evidence="3" id="KW-1185">Reference proteome</keyword>
<dbReference type="Pfam" id="PF15979">
    <property type="entry name" value="Glyco_hydro_115"/>
    <property type="match status" value="1"/>
</dbReference>
<proteinExistence type="predicted"/>
<dbReference type="GO" id="GO:0005975">
    <property type="term" value="P:carbohydrate metabolic process"/>
    <property type="evidence" value="ECO:0007669"/>
    <property type="project" value="UniProtKB-ARBA"/>
</dbReference>
<organism evidence="2 3">
    <name type="scientific">Chitinophaga cymbidii</name>
    <dbReference type="NCBI Taxonomy" id="1096750"/>
    <lineage>
        <taxon>Bacteria</taxon>
        <taxon>Pseudomonadati</taxon>
        <taxon>Bacteroidota</taxon>
        <taxon>Chitinophagia</taxon>
        <taxon>Chitinophagales</taxon>
        <taxon>Chitinophagaceae</taxon>
        <taxon>Chitinophaga</taxon>
    </lineage>
</organism>
<name>A0A512RPG3_9BACT</name>
<dbReference type="InterPro" id="IPR031924">
    <property type="entry name" value="GH115"/>
</dbReference>
<evidence type="ECO:0008006" key="4">
    <source>
        <dbReference type="Google" id="ProtNLM"/>
    </source>
</evidence>
<dbReference type="OrthoDB" id="8727830at2"/>
<reference evidence="2 3" key="1">
    <citation type="submission" date="2019-07" db="EMBL/GenBank/DDBJ databases">
        <title>Whole genome shotgun sequence of Chitinophaga cymbidii NBRC 109752.</title>
        <authorList>
            <person name="Hosoyama A."/>
            <person name="Uohara A."/>
            <person name="Ohji S."/>
            <person name="Ichikawa N."/>
        </authorList>
    </citation>
    <scope>NUCLEOTIDE SEQUENCE [LARGE SCALE GENOMIC DNA]</scope>
    <source>
        <strain evidence="2 3">NBRC 109752</strain>
    </source>
</reference>
<sequence>MTATRILTGIALTLAAPLCTYGQVTIYHGANSTPTELAVCADLREDIEKVTGATARITTEPAGITGTDICYLVGTPASSQLLSKMLKNEKPGGDGIIRTTGALTILAGTTVEGMQNTVYEYSRTTLGIDPMYYWTGIAPSKKKLADLRKTQNRIVPAQKVPIVCYFENDVDELANMRKPYLEYDMDTWKGMINSLRRIRYNAIHPFDMLGRPEFYTREPYRQLRPDYKVNLPLVDSMIDYAHLKGMKVQVDLSLGYHMRSISDTEALCWTQYKDKWIETWIYYLTKTPLGKADIYSLRPRNQIWDRAYVSSCGENRVEIFNQVFATLDSLLAIYKPGALKVCTCYDDGMDLFNEGFQPPKDFIVVWADDGYCSFDRMPASTKGYPFGTYMHAGFWTNHTVHDPCPPLIDSIMTFMHQHYDADKYLKVNGQTFRPFLLNLEAFGEWAFDPENFDGEAFYRQWTTRYFGQQASPHAIASMKKLHESHFSRTGYVKKLSDIKKLIGFLSDTKVPTPHGSFTARYNDLEAPGTEQRHALVEAAYKAAAKGLSAGNDFYHDYVYLPALMYWQLLELEKTLLTAAHLKQAFLTNGEKQNIAKAEQLAVKAMQQMKAIDKTCMEGDRNPQWKTWYDPAKRRPNNGFPTTGMITAIQQHLHQLSAR</sequence>
<dbReference type="InterPro" id="IPR029018">
    <property type="entry name" value="Hex-like_dom2"/>
</dbReference>